<gene>
    <name evidence="2" type="ORF">HPS36_11680</name>
</gene>
<reference evidence="2 3" key="1">
    <citation type="submission" date="2020-05" db="EMBL/GenBank/DDBJ databases">
        <title>Halorubrum RHB-C sp.nov., an extremely halophilic archaeon isolated from solar salt farm.</title>
        <authorList>
            <person name="Ho H."/>
            <person name="Danganan R.E."/>
            <person name="Dedeles G.R."/>
            <person name="Kim S.-G."/>
        </authorList>
    </citation>
    <scope>NUCLEOTIDE SEQUENCE [LARGE SCALE GENOMIC DNA]</scope>
    <source>
        <strain evidence="2 3">RHB-C</strain>
    </source>
</reference>
<proteinExistence type="predicted"/>
<feature type="compositionally biased region" description="Acidic residues" evidence="1">
    <location>
        <begin position="48"/>
        <end position="57"/>
    </location>
</feature>
<dbReference type="EMBL" id="CP053941">
    <property type="protein sequence ID" value="QKG93495.1"/>
    <property type="molecule type" value="Genomic_DNA"/>
</dbReference>
<feature type="region of interest" description="Disordered" evidence="1">
    <location>
        <begin position="1"/>
        <end position="57"/>
    </location>
</feature>
<dbReference type="GeneID" id="55595672"/>
<sequence length="57" mass="6225">MPSNDEEPNAGERPDPDDIEETTQGHPEDEDMDIIDEPDPSAGKQPCPDDESTDDGE</sequence>
<dbReference type="Proteomes" id="UP000505020">
    <property type="component" value="Chromosome"/>
</dbReference>
<protein>
    <submittedName>
        <fullName evidence="2">Uncharacterized protein</fullName>
    </submittedName>
</protein>
<dbReference type="AlphaFoldDB" id="A0A7D4BYC8"/>
<accession>A0A7D4BYC8</accession>
<feature type="compositionally biased region" description="Acidic residues" evidence="1">
    <location>
        <begin position="28"/>
        <end position="39"/>
    </location>
</feature>
<evidence type="ECO:0000256" key="1">
    <source>
        <dbReference type="SAM" id="MobiDB-lite"/>
    </source>
</evidence>
<evidence type="ECO:0000313" key="2">
    <source>
        <dbReference type="EMBL" id="QKG93495.1"/>
    </source>
</evidence>
<name>A0A7D4BYC8_9EURY</name>
<dbReference type="RefSeq" id="WP_173230268.1">
    <property type="nucleotide sequence ID" value="NZ_CP053941.1"/>
</dbReference>
<dbReference type="KEGG" id="hsai:HPS36_11680"/>
<organism evidence="2 3">
    <name type="scientific">Halorubrum salinarum</name>
    <dbReference type="NCBI Taxonomy" id="2739057"/>
    <lineage>
        <taxon>Archaea</taxon>
        <taxon>Methanobacteriati</taxon>
        <taxon>Methanobacteriota</taxon>
        <taxon>Stenosarchaea group</taxon>
        <taxon>Halobacteria</taxon>
        <taxon>Halobacteriales</taxon>
        <taxon>Haloferacaceae</taxon>
        <taxon>Halorubrum</taxon>
    </lineage>
</organism>
<evidence type="ECO:0000313" key="3">
    <source>
        <dbReference type="Proteomes" id="UP000505020"/>
    </source>
</evidence>
<keyword evidence="3" id="KW-1185">Reference proteome</keyword>